<dbReference type="EMBL" id="CM008049">
    <property type="protein sequence ID" value="PVH47405.1"/>
    <property type="molecule type" value="Genomic_DNA"/>
</dbReference>
<organism evidence="1">
    <name type="scientific">Panicum hallii</name>
    <dbReference type="NCBI Taxonomy" id="206008"/>
    <lineage>
        <taxon>Eukaryota</taxon>
        <taxon>Viridiplantae</taxon>
        <taxon>Streptophyta</taxon>
        <taxon>Embryophyta</taxon>
        <taxon>Tracheophyta</taxon>
        <taxon>Spermatophyta</taxon>
        <taxon>Magnoliopsida</taxon>
        <taxon>Liliopsida</taxon>
        <taxon>Poales</taxon>
        <taxon>Poaceae</taxon>
        <taxon>PACMAD clade</taxon>
        <taxon>Panicoideae</taxon>
        <taxon>Panicodae</taxon>
        <taxon>Paniceae</taxon>
        <taxon>Panicinae</taxon>
        <taxon>Panicum</taxon>
        <taxon>Panicum sect. Panicum</taxon>
    </lineage>
</organism>
<sequence length="339" mass="38226">MLAIHPRLIRSKKETGFETSHVVMNHGPYASFTIGQASTPICEFSPQIPREKMFGFTTTVRGGGVQPTFKIFCKADENFCLTVRDGDAVLAPADFNDEHQHWYKDKRFGTFVKDEEGKHAFSLINKATNLAVQHFGGPFHPVKLVRFDLDSFDSTLMWTLSNNLGKDGFGFIRTLNDISLKLAAFHGDHGVTVKLSDSCTGDNHHWKILPWRDEAYMVGEHSMRLYCKADERFSVTVRNGTVCLAPTNPDDERQHWVEDTRYGDTIKDEDGYPAFALINRATGEAIKKTSEESPGREQEIVEKYRRQLQSARQQSAAGLAVVFLSIYTSSRPRLGKMPS</sequence>
<evidence type="ECO:0000313" key="1">
    <source>
        <dbReference type="EMBL" id="PVH47405.1"/>
    </source>
</evidence>
<dbReference type="PANTHER" id="PTHR31257">
    <property type="entry name" value="RICIN B-LIKE LECTIN EULS3"/>
    <property type="match status" value="1"/>
</dbReference>
<dbReference type="SUPFAM" id="SSF50370">
    <property type="entry name" value="Ricin B-like lectins"/>
    <property type="match status" value="1"/>
</dbReference>
<proteinExistence type="predicted"/>
<dbReference type="Proteomes" id="UP000243499">
    <property type="component" value="Chromosome 4"/>
</dbReference>
<dbReference type="Gramene" id="PVH47405">
    <property type="protein sequence ID" value="PVH47405"/>
    <property type="gene ID" value="PAHAL_4G054700"/>
</dbReference>
<dbReference type="PANTHER" id="PTHR31257:SF18">
    <property type="entry name" value="PH DOMAIN-CONTAINING PROTEIN"/>
    <property type="match status" value="1"/>
</dbReference>
<gene>
    <name evidence="1" type="ORF">PAHAL_4G054700</name>
</gene>
<protein>
    <submittedName>
        <fullName evidence="1">Uncharacterized protein</fullName>
    </submittedName>
</protein>
<reference evidence="1" key="1">
    <citation type="submission" date="2018-04" db="EMBL/GenBank/DDBJ databases">
        <title>WGS assembly of Panicum hallii.</title>
        <authorList>
            <person name="Lovell J."/>
            <person name="Jenkins J."/>
            <person name="Lowry D."/>
            <person name="Mamidi S."/>
            <person name="Sreedasyam A."/>
            <person name="Weng X."/>
            <person name="Barry K."/>
            <person name="Bonette J."/>
            <person name="Campitelli B."/>
            <person name="Daum C."/>
            <person name="Gordon S."/>
            <person name="Gould B."/>
            <person name="Lipzen A."/>
            <person name="Macqueen A."/>
            <person name="Palacio-Mejia J."/>
            <person name="Plott C."/>
            <person name="Shakirov E."/>
            <person name="Shu S."/>
            <person name="Yoshinaga Y."/>
            <person name="Zane M."/>
            <person name="Rokhsar D."/>
            <person name="Grimwood J."/>
            <person name="Schmutz J."/>
            <person name="Juenger T."/>
        </authorList>
    </citation>
    <scope>NUCLEOTIDE SEQUENCE [LARGE SCALE GENOMIC DNA]</scope>
    <source>
        <strain evidence="1">FIL2</strain>
    </source>
</reference>
<dbReference type="InterPro" id="IPR035992">
    <property type="entry name" value="Ricin_B-like_lectins"/>
</dbReference>
<dbReference type="InterPro" id="IPR040249">
    <property type="entry name" value="Ricin_B-like_lectin_EULS3-like"/>
</dbReference>
<accession>A0A2T8JBX0</accession>
<dbReference type="CDD" id="cd23431">
    <property type="entry name" value="beta-trefoil_Ricin_AtEULS3-like"/>
    <property type="match status" value="1"/>
</dbReference>
<dbReference type="AlphaFoldDB" id="A0A2T8JBX0"/>
<name>A0A2T8JBX0_9POAL</name>